<accession>A0A9D2KAJ8</accession>
<reference evidence="1" key="1">
    <citation type="journal article" date="2021" name="PeerJ">
        <title>Extensive microbial diversity within the chicken gut microbiome revealed by metagenomics and culture.</title>
        <authorList>
            <person name="Gilroy R."/>
            <person name="Ravi A."/>
            <person name="Getino M."/>
            <person name="Pursley I."/>
            <person name="Horton D.L."/>
            <person name="Alikhan N.F."/>
            <person name="Baker D."/>
            <person name="Gharbi K."/>
            <person name="Hall N."/>
            <person name="Watson M."/>
            <person name="Adriaenssens E.M."/>
            <person name="Foster-Nyarko E."/>
            <person name="Jarju S."/>
            <person name="Secka A."/>
            <person name="Antonio M."/>
            <person name="Oren A."/>
            <person name="Chaudhuri R.R."/>
            <person name="La Ragione R."/>
            <person name="Hildebrand F."/>
            <person name="Pallen M.J."/>
        </authorList>
    </citation>
    <scope>NUCLEOTIDE SEQUENCE</scope>
    <source>
        <strain evidence="1">Gambia16-554</strain>
    </source>
</reference>
<name>A0A9D2KAJ8_9BACT</name>
<dbReference type="EMBL" id="DXAW01000128">
    <property type="protein sequence ID" value="HIZ86360.1"/>
    <property type="molecule type" value="Genomic_DNA"/>
</dbReference>
<dbReference type="Proteomes" id="UP000824115">
    <property type="component" value="Unassembled WGS sequence"/>
</dbReference>
<sequence>MKIKKIVPYNIRKILPMIGIAGASLIMGGCQKEQPTHDVELTFSSDDASNIVLIHPDETPLTVSREVSDIIKYLDAQSNIRTIYLVPKDNWSGVQSQGVTAIRNNALSYAIDYSPKVRGRGDFNFQLGEASKVPEDSLWYVKHGWTINEYYNRQQR</sequence>
<dbReference type="AlphaFoldDB" id="A0A9D2KAJ8"/>
<dbReference type="PROSITE" id="PS51257">
    <property type="entry name" value="PROKAR_LIPOPROTEIN"/>
    <property type="match status" value="1"/>
</dbReference>
<gene>
    <name evidence="1" type="ORF">IAC04_07710</name>
</gene>
<comment type="caution">
    <text evidence="1">The sequence shown here is derived from an EMBL/GenBank/DDBJ whole genome shotgun (WGS) entry which is preliminary data.</text>
</comment>
<protein>
    <submittedName>
        <fullName evidence="1">Uncharacterized protein</fullName>
    </submittedName>
</protein>
<organism evidence="1 2">
    <name type="scientific">Candidatus Coprenecus stercoravium</name>
    <dbReference type="NCBI Taxonomy" id="2840735"/>
    <lineage>
        <taxon>Bacteria</taxon>
        <taxon>Pseudomonadati</taxon>
        <taxon>Bacteroidota</taxon>
        <taxon>Bacteroidia</taxon>
        <taxon>Bacteroidales</taxon>
        <taxon>Rikenellaceae</taxon>
        <taxon>Rikenellaceae incertae sedis</taxon>
        <taxon>Candidatus Coprenecus</taxon>
    </lineage>
</organism>
<proteinExistence type="predicted"/>
<reference evidence="1" key="2">
    <citation type="submission" date="2021-04" db="EMBL/GenBank/DDBJ databases">
        <authorList>
            <person name="Gilroy R."/>
        </authorList>
    </citation>
    <scope>NUCLEOTIDE SEQUENCE</scope>
    <source>
        <strain evidence="1">Gambia16-554</strain>
    </source>
</reference>
<evidence type="ECO:0000313" key="1">
    <source>
        <dbReference type="EMBL" id="HIZ86360.1"/>
    </source>
</evidence>
<evidence type="ECO:0000313" key="2">
    <source>
        <dbReference type="Proteomes" id="UP000824115"/>
    </source>
</evidence>